<dbReference type="GeneID" id="9683685"/>
<dbReference type="Gene3D" id="3.90.1150.10">
    <property type="entry name" value="Aspartate Aminotransferase, domain 1"/>
    <property type="match status" value="1"/>
</dbReference>
<dbReference type="OrthoDB" id="7403325at2759"/>
<sequence length="375" mass="40811">DVAHFNSAGSSPPPKPVLDAQLEYLAVEANLGGYETAELSKRELRRPYAELATMLGCERDEIAITQSATSAWQLAFSSLERTFARGDRVLVARAEYASNYIAYLQASERTGVVVEVIPSDAYGQVDADALDATLSDASKGKCRLVSIVHVPTSSGLVNDAVAIGAVAKKHGVPYLLDACQSVGQMPVNVNEIGCDFLCGTGRKYLRGPRGIGFLYARGETVEAMNLVPAYMDLHGATWEETETYEPAEGAKRFEQYEVSFAAKVGLGAAVAYANAIGVDAGWRRTRYLAETLRVGLRDVKRVVVHDQGEVQCGIVTFTVGGVSPFDVRRRLARDGVKVWTSNVKNNTKLEHEREEGTPEVVVRASVHYFNTEEEI</sequence>
<dbReference type="Proteomes" id="UP000001876">
    <property type="component" value="Unassembled WGS sequence"/>
</dbReference>
<dbReference type="eggNOG" id="KOG1549">
    <property type="taxonomic scope" value="Eukaryota"/>
</dbReference>
<dbReference type="Gene3D" id="3.40.640.10">
    <property type="entry name" value="Type I PLP-dependent aspartate aminotransferase-like (Major domain)"/>
    <property type="match status" value="1"/>
</dbReference>
<dbReference type="RefSeq" id="XP_003057873.1">
    <property type="nucleotide sequence ID" value="XM_003057827.1"/>
</dbReference>
<dbReference type="KEGG" id="mpp:MICPUCDRAFT_10647"/>
<proteinExistence type="inferred from homology"/>
<dbReference type="Pfam" id="PF00266">
    <property type="entry name" value="Aminotran_5"/>
    <property type="match status" value="1"/>
</dbReference>
<accession>C1MR58</accession>
<dbReference type="PANTHER" id="PTHR43586">
    <property type="entry name" value="CYSTEINE DESULFURASE"/>
    <property type="match status" value="1"/>
</dbReference>
<dbReference type="PANTHER" id="PTHR43586:SF24">
    <property type="entry name" value="BLR4730 PROTEIN"/>
    <property type="match status" value="1"/>
</dbReference>
<protein>
    <submittedName>
        <fullName evidence="6">Predicted protein</fullName>
    </submittedName>
</protein>
<dbReference type="SUPFAM" id="SSF53383">
    <property type="entry name" value="PLP-dependent transferases"/>
    <property type="match status" value="1"/>
</dbReference>
<feature type="non-terminal residue" evidence="6">
    <location>
        <position position="1"/>
    </location>
</feature>
<reference evidence="6 7" key="1">
    <citation type="journal article" date="2009" name="Science">
        <title>Green evolution and dynamic adaptations revealed by genomes of the marine picoeukaryotes Micromonas.</title>
        <authorList>
            <person name="Worden A.Z."/>
            <person name="Lee J.H."/>
            <person name="Mock T."/>
            <person name="Rouze P."/>
            <person name="Simmons M.P."/>
            <person name="Aerts A.L."/>
            <person name="Allen A.E."/>
            <person name="Cuvelier M.L."/>
            <person name="Derelle E."/>
            <person name="Everett M.V."/>
            <person name="Foulon E."/>
            <person name="Grimwood J."/>
            <person name="Gundlach H."/>
            <person name="Henrissat B."/>
            <person name="Napoli C."/>
            <person name="McDonald S.M."/>
            <person name="Parker M.S."/>
            <person name="Rombauts S."/>
            <person name="Salamov A."/>
            <person name="Von Dassow P."/>
            <person name="Badger J.H."/>
            <person name="Coutinho P.M."/>
            <person name="Demir E."/>
            <person name="Dubchak I."/>
            <person name="Gentemann C."/>
            <person name="Eikrem W."/>
            <person name="Gready J.E."/>
            <person name="John U."/>
            <person name="Lanier W."/>
            <person name="Lindquist E.A."/>
            <person name="Lucas S."/>
            <person name="Mayer K.F."/>
            <person name="Moreau H."/>
            <person name="Not F."/>
            <person name="Otillar R."/>
            <person name="Panaud O."/>
            <person name="Pangilinan J."/>
            <person name="Paulsen I."/>
            <person name="Piegu B."/>
            <person name="Poliakov A."/>
            <person name="Robbens S."/>
            <person name="Schmutz J."/>
            <person name="Toulza E."/>
            <person name="Wyss T."/>
            <person name="Zelensky A."/>
            <person name="Zhou K."/>
            <person name="Armbrust E.V."/>
            <person name="Bhattacharya D."/>
            <person name="Goodenough U.W."/>
            <person name="Van de Peer Y."/>
            <person name="Grigoriev I.V."/>
        </authorList>
    </citation>
    <scope>NUCLEOTIDE SEQUENCE [LARGE SCALE GENOMIC DNA]</scope>
    <source>
        <strain evidence="6 7">CCMP1545</strain>
    </source>
</reference>
<evidence type="ECO:0000313" key="6">
    <source>
        <dbReference type="EMBL" id="EEH57824.1"/>
    </source>
</evidence>
<organism evidence="7">
    <name type="scientific">Micromonas pusilla (strain CCMP1545)</name>
    <name type="common">Picoplanktonic green alga</name>
    <dbReference type="NCBI Taxonomy" id="564608"/>
    <lineage>
        <taxon>Eukaryota</taxon>
        <taxon>Viridiplantae</taxon>
        <taxon>Chlorophyta</taxon>
        <taxon>Mamiellophyceae</taxon>
        <taxon>Mamiellales</taxon>
        <taxon>Mamiellaceae</taxon>
        <taxon>Micromonas</taxon>
    </lineage>
</organism>
<comment type="cofactor">
    <cofactor evidence="1 4">
        <name>pyridoxal 5'-phosphate</name>
        <dbReference type="ChEBI" id="CHEBI:597326"/>
    </cofactor>
</comment>
<keyword evidence="7" id="KW-1185">Reference proteome</keyword>
<evidence type="ECO:0000256" key="4">
    <source>
        <dbReference type="RuleBase" id="RU004504"/>
    </source>
</evidence>
<dbReference type="EMBL" id="GG663738">
    <property type="protein sequence ID" value="EEH57824.1"/>
    <property type="molecule type" value="Genomic_DNA"/>
</dbReference>
<evidence type="ECO:0000313" key="7">
    <source>
        <dbReference type="Proteomes" id="UP000001876"/>
    </source>
</evidence>
<dbReference type="InterPro" id="IPR015424">
    <property type="entry name" value="PyrdxlP-dep_Trfase"/>
</dbReference>
<dbReference type="InterPro" id="IPR000192">
    <property type="entry name" value="Aminotrans_V_dom"/>
</dbReference>
<dbReference type="AlphaFoldDB" id="C1MR58"/>
<name>C1MR58_MICPC</name>
<evidence type="ECO:0000256" key="2">
    <source>
        <dbReference type="ARBA" id="ARBA00022898"/>
    </source>
</evidence>
<evidence type="ECO:0000259" key="5">
    <source>
        <dbReference type="Pfam" id="PF00266"/>
    </source>
</evidence>
<dbReference type="InterPro" id="IPR015422">
    <property type="entry name" value="PyrdxlP-dep_Trfase_small"/>
</dbReference>
<dbReference type="STRING" id="564608.C1MR58"/>
<evidence type="ECO:0000256" key="1">
    <source>
        <dbReference type="ARBA" id="ARBA00001933"/>
    </source>
</evidence>
<feature type="non-terminal residue" evidence="6">
    <location>
        <position position="375"/>
    </location>
</feature>
<comment type="similarity">
    <text evidence="3">Belongs to the class-V pyridoxal-phosphate-dependent aminotransferase family.</text>
</comment>
<evidence type="ECO:0000256" key="3">
    <source>
        <dbReference type="RuleBase" id="RU004075"/>
    </source>
</evidence>
<keyword evidence="2" id="KW-0663">Pyridoxal phosphate</keyword>
<gene>
    <name evidence="6" type="ORF">MICPUCDRAFT_10647</name>
</gene>
<dbReference type="OMA" id="GTSRKWL"/>
<dbReference type="PROSITE" id="PS00595">
    <property type="entry name" value="AA_TRANSFER_CLASS_5"/>
    <property type="match status" value="1"/>
</dbReference>
<feature type="domain" description="Aminotransferase class V" evidence="5">
    <location>
        <begin position="5"/>
        <end position="375"/>
    </location>
</feature>
<dbReference type="InterPro" id="IPR020578">
    <property type="entry name" value="Aminotrans_V_PyrdxlP_BS"/>
</dbReference>
<dbReference type="InterPro" id="IPR015421">
    <property type="entry name" value="PyrdxlP-dep_Trfase_major"/>
</dbReference>